<dbReference type="PRINTS" id="PR00080">
    <property type="entry name" value="SDRFAMILY"/>
</dbReference>
<sequence length="315" mass="34995">MSALQPFPVPLPAGVKFPVKTFAKRQRAVVMAQRYVLITGCGEGGIGEALAREYQKKACTVITTVLPWESKDHLISAGIQCYELDVTDDASVQALERIVDKVTEGRLHVLVNNAGICYTMTGIDTDVQEVQKMFNVNVFGPMRMVHHFHPMLIKARGTIVNIGSVGGIVPYMYGSSYNATKAALAHWANTLRVEMAPLGVKVTTIISGNIGTNILKSDTARTLPEGSFYAPLAREFQEHVQRVPDTTPRAVYASHVVPQTLKANPPAWYWVGATTGIVRFMDIFGFRTVWDYILWPVFNLGKLRQETEVWRRGNE</sequence>
<evidence type="ECO:0000256" key="1">
    <source>
        <dbReference type="ARBA" id="ARBA00006484"/>
    </source>
</evidence>
<dbReference type="PRINTS" id="PR00081">
    <property type="entry name" value="GDHRDH"/>
</dbReference>
<dbReference type="GO" id="GO:0006654">
    <property type="term" value="P:phosphatidic acid biosynthetic process"/>
    <property type="evidence" value="ECO:0007669"/>
    <property type="project" value="TreeGrafter"/>
</dbReference>
<evidence type="ECO:0000256" key="2">
    <source>
        <dbReference type="ARBA" id="ARBA00022857"/>
    </source>
</evidence>
<evidence type="ECO:0000313" key="5">
    <source>
        <dbReference type="EMBL" id="KAF6228784.1"/>
    </source>
</evidence>
<proteinExistence type="inferred from homology"/>
<dbReference type="GO" id="GO:0004806">
    <property type="term" value="F:triacylglycerol lipase activity"/>
    <property type="evidence" value="ECO:0007669"/>
    <property type="project" value="TreeGrafter"/>
</dbReference>
<dbReference type="CDD" id="cd05374">
    <property type="entry name" value="17beta-HSD-like_SDR_c"/>
    <property type="match status" value="1"/>
</dbReference>
<evidence type="ECO:0008006" key="7">
    <source>
        <dbReference type="Google" id="ProtNLM"/>
    </source>
</evidence>
<dbReference type="PROSITE" id="PS00061">
    <property type="entry name" value="ADH_SHORT"/>
    <property type="match status" value="1"/>
</dbReference>
<dbReference type="GO" id="GO:0000140">
    <property type="term" value="F:acylglycerone-phosphate reductase (NADP+) activity"/>
    <property type="evidence" value="ECO:0007669"/>
    <property type="project" value="TreeGrafter"/>
</dbReference>
<evidence type="ECO:0000313" key="6">
    <source>
        <dbReference type="Proteomes" id="UP000578531"/>
    </source>
</evidence>
<dbReference type="Proteomes" id="UP000578531">
    <property type="component" value="Unassembled WGS sequence"/>
</dbReference>
<evidence type="ECO:0000256" key="4">
    <source>
        <dbReference type="RuleBase" id="RU000363"/>
    </source>
</evidence>
<comment type="similarity">
    <text evidence="1 4">Belongs to the short-chain dehydrogenases/reductases (SDR) family.</text>
</comment>
<dbReference type="GO" id="GO:0005811">
    <property type="term" value="C:lipid droplet"/>
    <property type="evidence" value="ECO:0007669"/>
    <property type="project" value="TreeGrafter"/>
</dbReference>
<gene>
    <name evidence="5" type="ORF">HO173_011631</name>
</gene>
<dbReference type="InterPro" id="IPR002347">
    <property type="entry name" value="SDR_fam"/>
</dbReference>
<dbReference type="AlphaFoldDB" id="A0A8H6FI11"/>
<dbReference type="RefSeq" id="XP_037159599.1">
    <property type="nucleotide sequence ID" value="XM_037313511.1"/>
</dbReference>
<organism evidence="5 6">
    <name type="scientific">Letharia columbiana</name>
    <dbReference type="NCBI Taxonomy" id="112416"/>
    <lineage>
        <taxon>Eukaryota</taxon>
        <taxon>Fungi</taxon>
        <taxon>Dikarya</taxon>
        <taxon>Ascomycota</taxon>
        <taxon>Pezizomycotina</taxon>
        <taxon>Lecanoromycetes</taxon>
        <taxon>OSLEUM clade</taxon>
        <taxon>Lecanoromycetidae</taxon>
        <taxon>Lecanorales</taxon>
        <taxon>Lecanorineae</taxon>
        <taxon>Parmeliaceae</taxon>
        <taxon>Letharia</taxon>
    </lineage>
</organism>
<dbReference type="SUPFAM" id="SSF51735">
    <property type="entry name" value="NAD(P)-binding Rossmann-fold domains"/>
    <property type="match status" value="1"/>
</dbReference>
<dbReference type="InterPro" id="IPR020904">
    <property type="entry name" value="Sc_DH/Rdtase_CS"/>
</dbReference>
<dbReference type="Pfam" id="PF00106">
    <property type="entry name" value="adh_short"/>
    <property type="match status" value="1"/>
</dbReference>
<dbReference type="PANTHER" id="PTHR44169">
    <property type="entry name" value="NADPH-DEPENDENT 1-ACYLDIHYDROXYACETONE PHOSPHATE REDUCTASE"/>
    <property type="match status" value="1"/>
</dbReference>
<evidence type="ECO:0000256" key="3">
    <source>
        <dbReference type="ARBA" id="ARBA00023002"/>
    </source>
</evidence>
<dbReference type="InterPro" id="IPR036291">
    <property type="entry name" value="NAD(P)-bd_dom_sf"/>
</dbReference>
<protein>
    <recommendedName>
        <fullName evidence="7">NAD(P)-binding protein</fullName>
    </recommendedName>
</protein>
<accession>A0A8H6FI11</accession>
<dbReference type="GO" id="GO:0005783">
    <property type="term" value="C:endoplasmic reticulum"/>
    <property type="evidence" value="ECO:0007669"/>
    <property type="project" value="TreeGrafter"/>
</dbReference>
<dbReference type="PANTHER" id="PTHR44169:SF3">
    <property type="entry name" value="SHORT-CHAIN DEHYDROGENASE SRDE"/>
    <property type="match status" value="1"/>
</dbReference>
<keyword evidence="3" id="KW-0560">Oxidoreductase</keyword>
<keyword evidence="6" id="KW-1185">Reference proteome</keyword>
<comment type="caution">
    <text evidence="5">The sequence shown here is derived from an EMBL/GenBank/DDBJ whole genome shotgun (WGS) entry which is preliminary data.</text>
</comment>
<dbReference type="OrthoDB" id="2102561at2759"/>
<dbReference type="GeneID" id="59293273"/>
<reference evidence="5 6" key="1">
    <citation type="journal article" date="2020" name="Genomics">
        <title>Complete, high-quality genomes from long-read metagenomic sequencing of two wolf lichen thalli reveals enigmatic genome architecture.</title>
        <authorList>
            <person name="McKenzie S.K."/>
            <person name="Walston R.F."/>
            <person name="Allen J.L."/>
        </authorList>
    </citation>
    <scope>NUCLEOTIDE SEQUENCE [LARGE SCALE GENOMIC DNA]</scope>
    <source>
        <strain evidence="5">WasteWater2</strain>
    </source>
</reference>
<dbReference type="EMBL" id="JACCJC010000074">
    <property type="protein sequence ID" value="KAF6228784.1"/>
    <property type="molecule type" value="Genomic_DNA"/>
</dbReference>
<dbReference type="GO" id="GO:0019433">
    <property type="term" value="P:triglyceride catabolic process"/>
    <property type="evidence" value="ECO:0007669"/>
    <property type="project" value="TreeGrafter"/>
</dbReference>
<dbReference type="Gene3D" id="3.40.50.720">
    <property type="entry name" value="NAD(P)-binding Rossmann-like Domain"/>
    <property type="match status" value="1"/>
</dbReference>
<name>A0A8H6FI11_9LECA</name>
<keyword evidence="2" id="KW-0521">NADP</keyword>